<feature type="compositionally biased region" description="Basic and acidic residues" evidence="1">
    <location>
        <begin position="1"/>
        <end position="16"/>
    </location>
</feature>
<feature type="compositionally biased region" description="Basic and acidic residues" evidence="1">
    <location>
        <begin position="92"/>
        <end position="106"/>
    </location>
</feature>
<name>A0A0L1JLM6_9RHOB</name>
<sequence length="117" mass="13132">MPHPRDHDHADRRDPEQDAGLPGANPAKAGIEDGVEPDDTQHGQRDEGPRVTAQQEQGRAPVRHQHGSKQKGGHHPSREIQCQRVQRVMRRAPHDEITGPKERGEGQKYPGPRMRDT</sequence>
<feature type="region of interest" description="Disordered" evidence="1">
    <location>
        <begin position="1"/>
        <end position="117"/>
    </location>
</feature>
<proteinExistence type="predicted"/>
<gene>
    <name evidence="2" type="ORF">ATO11_18315</name>
</gene>
<keyword evidence="3" id="KW-1185">Reference proteome</keyword>
<dbReference type="AlphaFoldDB" id="A0A0L1JLM6"/>
<feature type="compositionally biased region" description="Basic residues" evidence="1">
    <location>
        <begin position="61"/>
        <end position="75"/>
    </location>
</feature>
<evidence type="ECO:0000256" key="1">
    <source>
        <dbReference type="SAM" id="MobiDB-lite"/>
    </source>
</evidence>
<dbReference type="EMBL" id="AQQZ01000010">
    <property type="protein sequence ID" value="KNG92313.1"/>
    <property type="molecule type" value="Genomic_DNA"/>
</dbReference>
<evidence type="ECO:0000313" key="3">
    <source>
        <dbReference type="Proteomes" id="UP000036938"/>
    </source>
</evidence>
<accession>A0A0L1JLM6</accession>
<organism evidence="2 3">
    <name type="scientific">Pseudaestuariivita atlantica</name>
    <dbReference type="NCBI Taxonomy" id="1317121"/>
    <lineage>
        <taxon>Bacteria</taxon>
        <taxon>Pseudomonadati</taxon>
        <taxon>Pseudomonadota</taxon>
        <taxon>Alphaproteobacteria</taxon>
        <taxon>Rhodobacterales</taxon>
        <taxon>Paracoccaceae</taxon>
        <taxon>Pseudaestuariivita</taxon>
    </lineage>
</organism>
<dbReference type="Proteomes" id="UP000036938">
    <property type="component" value="Unassembled WGS sequence"/>
</dbReference>
<evidence type="ECO:0000313" key="2">
    <source>
        <dbReference type="EMBL" id="KNG92313.1"/>
    </source>
</evidence>
<feature type="compositionally biased region" description="Basic and acidic residues" evidence="1">
    <location>
        <begin position="39"/>
        <end position="49"/>
    </location>
</feature>
<protein>
    <submittedName>
        <fullName evidence="2">Uncharacterized protein</fullName>
    </submittedName>
</protein>
<comment type="caution">
    <text evidence="2">The sequence shown here is derived from an EMBL/GenBank/DDBJ whole genome shotgun (WGS) entry which is preliminary data.</text>
</comment>
<reference evidence="2 3" key="1">
    <citation type="journal article" date="2015" name="Int. J. Syst. Evol. Microbiol.">
        <title>Aestuariivita atlantica sp. nov., isolated from deep sea sediment of the Atlantic Ocean.</title>
        <authorList>
            <person name="Li G."/>
            <person name="Lai Q."/>
            <person name="Du Y."/>
            <person name="Liu X."/>
            <person name="Sun F."/>
            <person name="Shao Z."/>
        </authorList>
    </citation>
    <scope>NUCLEOTIDE SEQUENCE [LARGE SCALE GENOMIC DNA]</scope>
    <source>
        <strain evidence="2 3">22II-S11-z3</strain>
    </source>
</reference>